<reference evidence="2 3" key="2">
    <citation type="journal article" date="2024" name="Int. J. Syst. Evol. Microbiol.">
        <title>Promethearchaeum syntrophicum gen. nov., sp. nov., an anaerobic, obligately syntrophic archaeon, the first isolate of the lineage 'Asgard' archaea, and proposal of the new archaeal phylum Promethearchaeota phyl. nov. and kingdom Promethearchaeati regn. nov.</title>
        <authorList>
            <person name="Imachi H."/>
            <person name="Nobu M.K."/>
            <person name="Kato S."/>
            <person name="Takaki Y."/>
            <person name="Miyazaki M."/>
            <person name="Miyata M."/>
            <person name="Ogawara M."/>
            <person name="Saito Y."/>
            <person name="Sakai S."/>
            <person name="Tahara Y.O."/>
            <person name="Takano Y."/>
            <person name="Tasumi E."/>
            <person name="Uematsu K."/>
            <person name="Yoshimura T."/>
            <person name="Itoh T."/>
            <person name="Ohkuma M."/>
            <person name="Takai K."/>
        </authorList>
    </citation>
    <scope>NUCLEOTIDE SEQUENCE [LARGE SCALE GENOMIC DNA]</scope>
    <source>
        <strain evidence="2 3">MK-D1</strain>
    </source>
</reference>
<accession>A0A5B9DDB2</accession>
<keyword evidence="1" id="KW-0472">Membrane</keyword>
<gene>
    <name evidence="2" type="ORF">DSAG12_03060</name>
</gene>
<dbReference type="RefSeq" id="WP_147664132.1">
    <property type="nucleotide sequence ID" value="NZ_CP042905.2"/>
</dbReference>
<name>A0A5B9DDB2_9ARCH</name>
<evidence type="ECO:0000256" key="1">
    <source>
        <dbReference type="SAM" id="Phobius"/>
    </source>
</evidence>
<dbReference type="KEGG" id="psyt:DSAG12_03060"/>
<dbReference type="GeneID" id="41331032"/>
<organism evidence="2 3">
    <name type="scientific">Promethearchaeum syntrophicum</name>
    <dbReference type="NCBI Taxonomy" id="2594042"/>
    <lineage>
        <taxon>Archaea</taxon>
        <taxon>Promethearchaeati</taxon>
        <taxon>Promethearchaeota</taxon>
        <taxon>Promethearchaeia</taxon>
        <taxon>Promethearchaeales</taxon>
        <taxon>Promethearchaeaceae</taxon>
        <taxon>Promethearchaeum</taxon>
    </lineage>
</organism>
<dbReference type="AlphaFoldDB" id="A0A5B9DDB2"/>
<feature type="transmembrane region" description="Helical" evidence="1">
    <location>
        <begin position="39"/>
        <end position="59"/>
    </location>
</feature>
<reference evidence="2 3" key="1">
    <citation type="journal article" date="2020" name="Nature">
        <title>Isolation of an archaeon at the prokaryote-eukaryote interface.</title>
        <authorList>
            <person name="Imachi H."/>
            <person name="Nobu M.K."/>
            <person name="Nakahara N."/>
            <person name="Morono Y."/>
            <person name="Ogawara M."/>
            <person name="Takaki Y."/>
            <person name="Takano Y."/>
            <person name="Uematsu K."/>
            <person name="Ikuta T."/>
            <person name="Ito M."/>
            <person name="Matsui Y."/>
            <person name="Miyazaki M."/>
            <person name="Murata K."/>
            <person name="Saito Y."/>
            <person name="Sakai S."/>
            <person name="Song C."/>
            <person name="Tasumi E."/>
            <person name="Yamanaka Y."/>
            <person name="Yamaguchi T."/>
            <person name="Kamagata Y."/>
            <person name="Tamaki H."/>
            <person name="Takai K."/>
        </authorList>
    </citation>
    <scope>NUCLEOTIDE SEQUENCE [LARGE SCALE GENOMIC DNA]</scope>
    <source>
        <strain evidence="2 3">MK-D1</strain>
    </source>
</reference>
<keyword evidence="3" id="KW-1185">Reference proteome</keyword>
<dbReference type="EMBL" id="CP042905">
    <property type="protein sequence ID" value="QEE17228.1"/>
    <property type="molecule type" value="Genomic_DNA"/>
</dbReference>
<sequence>MFKNKRKEIIGDIYANGDYQSQQLQKENSKNEKKSRRKLFFMILMLGLVIFQIVGLLILKNS</sequence>
<evidence type="ECO:0000313" key="2">
    <source>
        <dbReference type="EMBL" id="QEE17228.1"/>
    </source>
</evidence>
<dbReference type="Proteomes" id="UP000321408">
    <property type="component" value="Chromosome"/>
</dbReference>
<proteinExistence type="predicted"/>
<keyword evidence="1" id="KW-1133">Transmembrane helix</keyword>
<protein>
    <submittedName>
        <fullName evidence="2">Uncharacterized protein</fullName>
    </submittedName>
</protein>
<evidence type="ECO:0000313" key="3">
    <source>
        <dbReference type="Proteomes" id="UP000321408"/>
    </source>
</evidence>
<keyword evidence="1" id="KW-0812">Transmembrane</keyword>